<evidence type="ECO:0000313" key="2">
    <source>
        <dbReference type="Proteomes" id="UP000293912"/>
    </source>
</evidence>
<reference evidence="1 2" key="1">
    <citation type="submission" date="2019-03" db="EMBL/GenBank/DDBJ databases">
        <authorList>
            <person name="Sebastian G."/>
            <person name="Baumann P."/>
            <person name="Ruckert C."/>
            <person name="Kalinowski J."/>
            <person name="Nebel B."/>
            <person name="Takors R."/>
            <person name="Blombach B."/>
        </authorList>
    </citation>
    <scope>NUCLEOTIDE SEQUENCE [LARGE SCALE GENOMIC DNA]</scope>
    <source>
        <strain evidence="1 2">DSM 1084</strain>
    </source>
</reference>
<dbReference type="Proteomes" id="UP000293912">
    <property type="component" value="Chromosome"/>
</dbReference>
<gene>
    <name evidence="1" type="ORF">HPF_12375</name>
</gene>
<dbReference type="EMBL" id="CP037867">
    <property type="protein sequence ID" value="QBM28487.1"/>
    <property type="molecule type" value="Genomic_DNA"/>
</dbReference>
<organism evidence="1 2">
    <name type="scientific">Hydrogenophaga pseudoflava</name>
    <name type="common">Pseudomonas carboxydoflava</name>
    <dbReference type="NCBI Taxonomy" id="47421"/>
    <lineage>
        <taxon>Bacteria</taxon>
        <taxon>Pseudomonadati</taxon>
        <taxon>Pseudomonadota</taxon>
        <taxon>Betaproteobacteria</taxon>
        <taxon>Burkholderiales</taxon>
        <taxon>Comamonadaceae</taxon>
        <taxon>Hydrogenophaga</taxon>
    </lineage>
</organism>
<evidence type="ECO:0000313" key="1">
    <source>
        <dbReference type="EMBL" id="QBM28487.1"/>
    </source>
</evidence>
<protein>
    <submittedName>
        <fullName evidence="1">Uncharacterized protein</fullName>
    </submittedName>
</protein>
<name>A0A4P6WXU2_HYDPS</name>
<proteinExistence type="predicted"/>
<sequence>MTLNASRTRPKRNAIGLEEERAWVSFYRRAGKDPAIAAEVAAQLEADIEMKREHLALYLCCRESLRLHQAREARNQRFGQFVRWLLSGLFVRFPANARRAIGRGSDFAAACLPESSVEPAAAQVQRLSKSPKVRAARAAFKARSIVAETPAPPVAVEAMDAAPRAAQANG</sequence>
<dbReference type="RefSeq" id="WP_133156787.1">
    <property type="nucleotide sequence ID" value="NZ_CP037867.1"/>
</dbReference>
<dbReference type="AlphaFoldDB" id="A0A4P6WXU2"/>
<accession>A0A4P6WXU2</accession>
<dbReference type="KEGG" id="hpse:HPF_12375"/>
<keyword evidence="2" id="KW-1185">Reference proteome</keyword>